<feature type="signal peptide" evidence="1">
    <location>
        <begin position="1"/>
        <end position="15"/>
    </location>
</feature>
<name>A0A0D8XCX5_DICVI</name>
<dbReference type="Proteomes" id="UP000053766">
    <property type="component" value="Unassembled WGS sequence"/>
</dbReference>
<sequence>MQWFVVLALIDCVYSSREVRSLHMTVVSAIPYFPPDLNLESSFATEELLDWKRFNRILPAQRTTAYVLRFINKLLLNVRDELRRRIQKNIPEICSTSSKPFITAQEYEMALAVLVRNHQSTHYPNYSSKLVANLSIYQDNHGTLRCKGRIGNADIPFETQEPMLVIPNTPLAEVLVNEAHLPYHCSTSQTIANVRRRFWIPRLRRMARKAIRKCLPCQKMDNLPYKYPDMDNLPAIREETPPTNMGVAKRND</sequence>
<dbReference type="EMBL" id="KN717437">
    <property type="protein sequence ID" value="KJH40266.1"/>
    <property type="molecule type" value="Genomic_DNA"/>
</dbReference>
<reference evidence="3 4" key="1">
    <citation type="submission" date="2013-11" db="EMBL/GenBank/DDBJ databases">
        <title>Draft genome of the bovine lungworm Dictyocaulus viviparus.</title>
        <authorList>
            <person name="Mitreva M."/>
        </authorList>
    </citation>
    <scope>NUCLEOTIDE SEQUENCE [LARGE SCALE GENOMIC DNA]</scope>
    <source>
        <strain evidence="3 4">HannoverDv2000</strain>
    </source>
</reference>
<gene>
    <name evidence="3" type="ORF">DICVIV_13793</name>
</gene>
<evidence type="ECO:0000259" key="2">
    <source>
        <dbReference type="Pfam" id="PF17921"/>
    </source>
</evidence>
<dbReference type="Gene3D" id="1.10.340.70">
    <property type="match status" value="1"/>
</dbReference>
<dbReference type="STRING" id="29172.A0A0D8XCX5"/>
<protein>
    <recommendedName>
        <fullName evidence="2">Integrase zinc-binding domain-containing protein</fullName>
    </recommendedName>
</protein>
<dbReference type="AlphaFoldDB" id="A0A0D8XCX5"/>
<evidence type="ECO:0000313" key="4">
    <source>
        <dbReference type="Proteomes" id="UP000053766"/>
    </source>
</evidence>
<feature type="domain" description="Integrase zinc-binding" evidence="2">
    <location>
        <begin position="169"/>
        <end position="220"/>
    </location>
</feature>
<keyword evidence="4" id="KW-1185">Reference proteome</keyword>
<dbReference type="InterPro" id="IPR041588">
    <property type="entry name" value="Integrase_H2C2"/>
</dbReference>
<keyword evidence="1" id="KW-0732">Signal</keyword>
<reference evidence="4" key="2">
    <citation type="journal article" date="2016" name="Sci. Rep.">
        <title>Dictyocaulus viviparus genome, variome and transcriptome elucidate lungworm biology and support future intervention.</title>
        <authorList>
            <person name="McNulty S.N."/>
            <person name="Strube C."/>
            <person name="Rosa B.A."/>
            <person name="Martin J.C."/>
            <person name="Tyagi R."/>
            <person name="Choi Y.J."/>
            <person name="Wang Q."/>
            <person name="Hallsworth Pepin K."/>
            <person name="Zhang X."/>
            <person name="Ozersky P."/>
            <person name="Wilson R.K."/>
            <person name="Sternberg P.W."/>
            <person name="Gasser R.B."/>
            <person name="Mitreva M."/>
        </authorList>
    </citation>
    <scope>NUCLEOTIDE SEQUENCE [LARGE SCALE GENOMIC DNA]</scope>
    <source>
        <strain evidence="4">HannoverDv2000</strain>
    </source>
</reference>
<organism evidence="3 4">
    <name type="scientific">Dictyocaulus viviparus</name>
    <name type="common">Bovine lungworm</name>
    <dbReference type="NCBI Taxonomy" id="29172"/>
    <lineage>
        <taxon>Eukaryota</taxon>
        <taxon>Metazoa</taxon>
        <taxon>Ecdysozoa</taxon>
        <taxon>Nematoda</taxon>
        <taxon>Chromadorea</taxon>
        <taxon>Rhabditida</taxon>
        <taxon>Rhabditina</taxon>
        <taxon>Rhabditomorpha</taxon>
        <taxon>Strongyloidea</taxon>
        <taxon>Metastrongylidae</taxon>
        <taxon>Dictyocaulus</taxon>
    </lineage>
</organism>
<feature type="chain" id="PRO_5012587960" description="Integrase zinc-binding domain-containing protein" evidence="1">
    <location>
        <begin position="16"/>
        <end position="252"/>
    </location>
</feature>
<accession>A0A0D8XCX5</accession>
<evidence type="ECO:0000313" key="3">
    <source>
        <dbReference type="EMBL" id="KJH40266.1"/>
    </source>
</evidence>
<evidence type="ECO:0000256" key="1">
    <source>
        <dbReference type="SAM" id="SignalP"/>
    </source>
</evidence>
<dbReference type="Pfam" id="PF17921">
    <property type="entry name" value="Integrase_H2C2"/>
    <property type="match status" value="1"/>
</dbReference>
<dbReference type="OrthoDB" id="8019190at2759"/>
<proteinExistence type="predicted"/>
<dbReference type="PANTHER" id="PTHR47331">
    <property type="entry name" value="PHD-TYPE DOMAIN-CONTAINING PROTEIN"/>
    <property type="match status" value="1"/>
</dbReference>